<evidence type="ECO:0000256" key="10">
    <source>
        <dbReference type="SAM" id="MobiDB-lite"/>
    </source>
</evidence>
<feature type="region of interest" description="Disordered" evidence="10">
    <location>
        <begin position="582"/>
        <end position="605"/>
    </location>
</feature>
<evidence type="ECO:0000256" key="2">
    <source>
        <dbReference type="ARBA" id="ARBA00006993"/>
    </source>
</evidence>
<evidence type="ECO:0000256" key="9">
    <source>
        <dbReference type="SAM" id="Coils"/>
    </source>
</evidence>
<evidence type="ECO:0000256" key="8">
    <source>
        <dbReference type="RuleBase" id="RU367034"/>
    </source>
</evidence>
<protein>
    <recommendedName>
        <fullName evidence="8">Wiskott-Aldrich syndrome protein family member</fullName>
        <shortName evidence="8">WASP family protein member</shortName>
    </recommendedName>
</protein>
<dbReference type="Proteomes" id="UP000719412">
    <property type="component" value="Unassembled WGS sequence"/>
</dbReference>
<feature type="region of interest" description="Disordered" evidence="10">
    <location>
        <begin position="178"/>
        <end position="209"/>
    </location>
</feature>
<dbReference type="InterPro" id="IPR056378">
    <property type="entry name" value="Let-756-like_FGF"/>
</dbReference>
<feature type="region of interest" description="Disordered" evidence="10">
    <location>
        <begin position="524"/>
        <end position="554"/>
    </location>
</feature>
<evidence type="ECO:0000256" key="3">
    <source>
        <dbReference type="ARBA" id="ARBA00007936"/>
    </source>
</evidence>
<evidence type="ECO:0000313" key="12">
    <source>
        <dbReference type="EMBL" id="KAH0812276.1"/>
    </source>
</evidence>
<feature type="compositionally biased region" description="Polar residues" evidence="10">
    <location>
        <begin position="303"/>
        <end position="314"/>
    </location>
</feature>
<dbReference type="GO" id="GO:0034237">
    <property type="term" value="F:protein kinase A regulatory subunit binding"/>
    <property type="evidence" value="ECO:0007669"/>
    <property type="project" value="TreeGrafter"/>
</dbReference>
<evidence type="ECO:0000313" key="13">
    <source>
        <dbReference type="Proteomes" id="UP000719412"/>
    </source>
</evidence>
<dbReference type="InterPro" id="IPR002209">
    <property type="entry name" value="Fibroblast_GF_fam"/>
</dbReference>
<dbReference type="Pfam" id="PF00167">
    <property type="entry name" value="FGF"/>
    <property type="match status" value="1"/>
</dbReference>
<dbReference type="EMBL" id="JABDTM020026178">
    <property type="protein sequence ID" value="KAH0812276.1"/>
    <property type="molecule type" value="Genomic_DNA"/>
</dbReference>
<feature type="compositionally biased region" description="Pro residues" evidence="10">
    <location>
        <begin position="421"/>
        <end position="432"/>
    </location>
</feature>
<dbReference type="SUPFAM" id="SSF50353">
    <property type="entry name" value="Cytokine"/>
    <property type="match status" value="2"/>
</dbReference>
<dbReference type="GO" id="GO:0071933">
    <property type="term" value="F:Arp2/3 complex binding"/>
    <property type="evidence" value="ECO:0007669"/>
    <property type="project" value="TreeGrafter"/>
</dbReference>
<comment type="subcellular location">
    <subcellularLocation>
        <location evidence="1 8">Cytoplasm</location>
        <location evidence="1 8">Cytoskeleton</location>
    </subcellularLocation>
</comment>
<evidence type="ECO:0000256" key="7">
    <source>
        <dbReference type="ARBA" id="ARBA00023212"/>
    </source>
</evidence>
<feature type="domain" description="WH2" evidence="11">
    <location>
        <begin position="479"/>
        <end position="496"/>
    </location>
</feature>
<dbReference type="Gene3D" id="6.10.280.150">
    <property type="match status" value="2"/>
</dbReference>
<reference evidence="12" key="1">
    <citation type="journal article" date="2020" name="J Insects Food Feed">
        <title>The yellow mealworm (Tenebrio molitor) genome: a resource for the emerging insects as food and feed industry.</title>
        <authorList>
            <person name="Eriksson T."/>
            <person name="Andere A."/>
            <person name="Kelstrup H."/>
            <person name="Emery V."/>
            <person name="Picard C."/>
        </authorList>
    </citation>
    <scope>NUCLEOTIDE SEQUENCE</scope>
    <source>
        <strain evidence="12">Stoneville</strain>
        <tissue evidence="12">Whole head</tissue>
    </source>
</reference>
<comment type="function">
    <text evidence="8">Downstream effector molecule involved in the transmission of signals from tyrosine kinase receptors and small GTPases to the actin cytoskeleton. Promotes formation of actin filaments. Part of the WAVE complex that regulates lamellipodia formation. The WAVE complex regulates actin filament reorganization via its interaction with the Arp2/3 complex.</text>
</comment>
<keyword evidence="9" id="KW-0175">Coiled coil</keyword>
<evidence type="ECO:0000256" key="6">
    <source>
        <dbReference type="ARBA" id="ARBA00023203"/>
    </source>
</evidence>
<keyword evidence="6 8" id="KW-0009">Actin-binding</keyword>
<dbReference type="InterPro" id="IPR003124">
    <property type="entry name" value="WH2_dom"/>
</dbReference>
<feature type="compositionally biased region" description="Low complexity" evidence="10">
    <location>
        <begin position="378"/>
        <end position="399"/>
    </location>
</feature>
<comment type="similarity">
    <text evidence="3">Belongs to the heparin-binding growth factors family.</text>
</comment>
<feature type="compositionally biased region" description="Basic residues" evidence="10">
    <location>
        <begin position="193"/>
        <end position="203"/>
    </location>
</feature>
<accession>A0A8J6HDM7</accession>
<feature type="compositionally biased region" description="Low complexity" evidence="10">
    <location>
        <begin position="235"/>
        <end position="245"/>
    </location>
</feature>
<dbReference type="FunFam" id="1.20.5.340:FF:000012">
    <property type="entry name" value="Wiskott-Aldrich syndrome protein family member 1"/>
    <property type="match status" value="1"/>
</dbReference>
<dbReference type="InterPro" id="IPR008996">
    <property type="entry name" value="IL1/FGF"/>
</dbReference>
<comment type="similarity">
    <text evidence="2 8">Belongs to the SCAR/WAVE family.</text>
</comment>
<feature type="compositionally biased region" description="Low complexity" evidence="10">
    <location>
        <begin position="409"/>
        <end position="420"/>
    </location>
</feature>
<dbReference type="PROSITE" id="PS51082">
    <property type="entry name" value="WH2"/>
    <property type="match status" value="1"/>
</dbReference>
<evidence type="ECO:0000256" key="4">
    <source>
        <dbReference type="ARBA" id="ARBA00022490"/>
    </source>
</evidence>
<name>A0A8J6HDM7_TENMO</name>
<dbReference type="InterPro" id="IPR028288">
    <property type="entry name" value="SCAR/WAVE_fam"/>
</dbReference>
<keyword evidence="4 8" id="KW-0963">Cytoplasm</keyword>
<dbReference type="GO" id="GO:0003779">
    <property type="term" value="F:actin binding"/>
    <property type="evidence" value="ECO:0007669"/>
    <property type="project" value="UniProtKB-UniRule"/>
</dbReference>
<dbReference type="PANTHER" id="PTHR12902">
    <property type="entry name" value="WASP-1"/>
    <property type="match status" value="1"/>
</dbReference>
<keyword evidence="7 8" id="KW-0206">Cytoskeleton</keyword>
<organism evidence="12 13">
    <name type="scientific">Tenebrio molitor</name>
    <name type="common">Yellow mealworm beetle</name>
    <dbReference type="NCBI Taxonomy" id="7067"/>
    <lineage>
        <taxon>Eukaryota</taxon>
        <taxon>Metazoa</taxon>
        <taxon>Ecdysozoa</taxon>
        <taxon>Arthropoda</taxon>
        <taxon>Hexapoda</taxon>
        <taxon>Insecta</taxon>
        <taxon>Pterygota</taxon>
        <taxon>Neoptera</taxon>
        <taxon>Endopterygota</taxon>
        <taxon>Coleoptera</taxon>
        <taxon>Polyphaga</taxon>
        <taxon>Cucujiformia</taxon>
        <taxon>Tenebrionidae</taxon>
        <taxon>Tenebrio</taxon>
    </lineage>
</organism>
<comment type="caution">
    <text evidence="12">The sequence shown here is derived from an EMBL/GenBank/DDBJ whole genome shotgun (WGS) entry which is preliminary data.</text>
</comment>
<evidence type="ECO:0000256" key="5">
    <source>
        <dbReference type="ARBA" id="ARBA00022553"/>
    </source>
</evidence>
<dbReference type="CDD" id="cd00058">
    <property type="entry name" value="beta-trefoil_FGF"/>
    <property type="match status" value="2"/>
</dbReference>
<feature type="region of interest" description="Disordered" evidence="10">
    <location>
        <begin position="914"/>
        <end position="996"/>
    </location>
</feature>
<feature type="compositionally biased region" description="Polar residues" evidence="10">
    <location>
        <begin position="914"/>
        <end position="948"/>
    </location>
</feature>
<dbReference type="GO" id="GO:2000601">
    <property type="term" value="P:positive regulation of Arp2/3 complex-mediated actin nucleation"/>
    <property type="evidence" value="ECO:0007669"/>
    <property type="project" value="TreeGrafter"/>
</dbReference>
<dbReference type="GO" id="GO:0031209">
    <property type="term" value="C:SCAR complex"/>
    <property type="evidence" value="ECO:0007669"/>
    <property type="project" value="TreeGrafter"/>
</dbReference>
<evidence type="ECO:0000256" key="1">
    <source>
        <dbReference type="ARBA" id="ARBA00004245"/>
    </source>
</evidence>
<feature type="compositionally biased region" description="Low complexity" evidence="10">
    <location>
        <begin position="332"/>
        <end position="343"/>
    </location>
</feature>
<dbReference type="Gene3D" id="1.20.5.340">
    <property type="match status" value="1"/>
</dbReference>
<dbReference type="AlphaFoldDB" id="A0A8J6HDM7"/>
<sequence length="1043" mass="116977">MPLPKRVIEPVHVARGTLPDDFPLVSELEAVTNGTLANTVRQLSSLSRHAEDMFGELAKDAQQLYDRSNSLQARIDRLAIKVTQLDSTVEEVSLQDIHMRKAFKSTVAFDQQIFSRATMPTAMLETYKSCDKPPPLHKLNCYRDDGKDGLKFYTDPNYFFELWRQEMLNDTERMMLDRGKKPHRPRTEGGQGNRHKKRVRQPHNTRERQKQIAMGHGEYIMPQNTIYRTPQGLIQQQQQQQQQQQPMLPSEESAMMEQQRPPRPNSIEIRRSYQQETTDGLHSPTYPPYEENPYQHGMYGQGPLSSESLYQGGTPTRGGKARPSQPPPAPPSNTSTPSSNTPTRGRSMSAGRDTLPPPPPPPDTTMSPPNGIPSHLVRSQSQSRSNSPHSHQATPEPVQDLPPPPPAPKQASPPKQQTPVQAPPPPPPPPMPLLNGPTTSPPLVNGDLAKIITSATSPPKLTPVKDRPISKQAPPMVDPRNDLLKAIRDGIKLRKVEKIEQKEVERGNGLHDVASILARRVAVEFSDSESGSDSECDSEGWGENETSADSTDIESLLSDNDDIDYKDTKNRTKRGIAWCGVEDDNGGGSSSAPKITWPPPSPSSNWRQLRPVRFGNPLYGTKMQLYSKTRQHLAVYPDGVVRGTPDDNDLHSKPSNFLFFPLQDAVLAFLELISAGYPGHVRIKGLLTNLYVAMDKKGRLYGEPDMMEDSTIFIESFQGSYNTYLSLKHAHLGWYLGIKKSGKYKRGSKTNEVLGTTDDNDRDSRLQLLPVGPSEVRIFGLNSGLYLCFNAQGELYGESLTLRIINIIMETKPSSTFWWLKNANKDSTKEENANNLYVPRLDLDISSSLAEFLEKEQNVLNSNREDRTEVDVGSIIEEINRVAAQSPLGPYEHSTEERSIDDIMREAERIYMESSKSFEQLSQRSKTSQNLTELNSNISKDSTPTPKSVSPLPHDDSESETYSDDFSDQDSKVQSIPSPTLNEPVQVEDPKSVEPAPIEVDVKNEEIAEYEEKILMKEELIKTLEQENKQLREDIRAVRVYDF</sequence>
<comment type="subunit">
    <text evidence="8">Binds actin and the Arp2/3 complex.</text>
</comment>
<dbReference type="PANTHER" id="PTHR12902:SF1">
    <property type="entry name" value="WISKOTT-ALDRICH SYNDROME PROTEIN FAMILY MEMBER"/>
    <property type="match status" value="1"/>
</dbReference>
<dbReference type="GO" id="GO:0030036">
    <property type="term" value="P:actin cytoskeleton organization"/>
    <property type="evidence" value="ECO:0007669"/>
    <property type="project" value="UniProtKB-UniRule"/>
</dbReference>
<feature type="region of interest" description="Disordered" evidence="10">
    <location>
        <begin position="232"/>
        <end position="482"/>
    </location>
</feature>
<dbReference type="GO" id="GO:0005856">
    <property type="term" value="C:cytoskeleton"/>
    <property type="evidence" value="ECO:0007669"/>
    <property type="project" value="UniProtKB-SubCell"/>
</dbReference>
<feature type="compositionally biased region" description="Acidic residues" evidence="10">
    <location>
        <begin position="957"/>
        <end position="968"/>
    </location>
</feature>
<dbReference type="SMART" id="SM00246">
    <property type="entry name" value="WH2"/>
    <property type="match status" value="1"/>
</dbReference>
<gene>
    <name evidence="12" type="ORF">GEV33_010514</name>
</gene>
<feature type="coiled-coil region" evidence="9">
    <location>
        <begin position="1000"/>
        <end position="1041"/>
    </location>
</feature>
<dbReference type="Gene3D" id="2.80.10.50">
    <property type="match status" value="2"/>
</dbReference>
<reference evidence="12" key="2">
    <citation type="submission" date="2021-08" db="EMBL/GenBank/DDBJ databases">
        <authorList>
            <person name="Eriksson T."/>
        </authorList>
    </citation>
    <scope>NUCLEOTIDE SEQUENCE</scope>
    <source>
        <strain evidence="12">Stoneville</strain>
        <tissue evidence="12">Whole head</tissue>
    </source>
</reference>
<dbReference type="SMART" id="SM00442">
    <property type="entry name" value="FGF"/>
    <property type="match status" value="1"/>
</dbReference>
<keyword evidence="13" id="KW-1185">Reference proteome</keyword>
<dbReference type="GO" id="GO:0008083">
    <property type="term" value="F:growth factor activity"/>
    <property type="evidence" value="ECO:0007669"/>
    <property type="project" value="InterPro"/>
</dbReference>
<feature type="compositionally biased region" description="Polar residues" evidence="10">
    <location>
        <begin position="972"/>
        <end position="983"/>
    </location>
</feature>
<evidence type="ECO:0000259" key="11">
    <source>
        <dbReference type="PROSITE" id="PS51082"/>
    </source>
</evidence>
<feature type="compositionally biased region" description="Acidic residues" evidence="10">
    <location>
        <begin position="526"/>
        <end position="542"/>
    </location>
</feature>
<keyword evidence="5" id="KW-0597">Phosphoprotein</keyword>
<proteinExistence type="inferred from homology"/>